<keyword evidence="2 5" id="KW-0378">Hydrolase</keyword>
<protein>
    <submittedName>
        <fullName evidence="5">Phosphoglycolate phosphatase, bacterial</fullName>
        <ecNumber evidence="5">3.1.3.18</ecNumber>
    </submittedName>
</protein>
<gene>
    <name evidence="5" type="primary">gph</name>
    <name evidence="5" type="ORF">HMPREF0198_0625</name>
</gene>
<dbReference type="STRING" id="2718.CHUV0807_0064"/>
<dbReference type="InterPro" id="IPR023214">
    <property type="entry name" value="HAD_sf"/>
</dbReference>
<dbReference type="Pfam" id="PF13419">
    <property type="entry name" value="HAD_2"/>
    <property type="match status" value="1"/>
</dbReference>
<evidence type="ECO:0000256" key="1">
    <source>
        <dbReference type="ARBA" id="ARBA00022723"/>
    </source>
</evidence>
<dbReference type="NCBIfam" id="TIGR01509">
    <property type="entry name" value="HAD-SF-IA-v3"/>
    <property type="match status" value="1"/>
</dbReference>
<dbReference type="GO" id="GO:0046872">
    <property type="term" value="F:metal ion binding"/>
    <property type="evidence" value="ECO:0007669"/>
    <property type="project" value="UniProtKB-KW"/>
</dbReference>
<keyword evidence="6" id="KW-1185">Reference proteome</keyword>
<dbReference type="InterPro" id="IPR041492">
    <property type="entry name" value="HAD_2"/>
</dbReference>
<evidence type="ECO:0000256" key="2">
    <source>
        <dbReference type="ARBA" id="ARBA00022801"/>
    </source>
</evidence>
<dbReference type="SFLD" id="SFLDG01129">
    <property type="entry name" value="C1.5:_HAD__Beta-PGM__Phosphata"/>
    <property type="match status" value="1"/>
</dbReference>
<dbReference type="HOGENOM" id="CLU_045011_19_1_6"/>
<comment type="caution">
    <text evidence="5">The sequence shown here is derived from an EMBL/GenBank/DDBJ whole genome shotgun (WGS) entry which is preliminary data.</text>
</comment>
<keyword evidence="3" id="KW-0460">Magnesium</keyword>
<dbReference type="PANTHER" id="PTHR43434">
    <property type="entry name" value="PHOSPHOGLYCOLATE PHOSPHATASE"/>
    <property type="match status" value="1"/>
</dbReference>
<dbReference type="FunFam" id="3.40.50.1000:FF:000022">
    <property type="entry name" value="Phosphoglycolate phosphatase"/>
    <property type="match status" value="1"/>
</dbReference>
<dbReference type="InterPro" id="IPR036412">
    <property type="entry name" value="HAD-like_sf"/>
</dbReference>
<dbReference type="EC" id="3.1.3.18" evidence="5"/>
<dbReference type="AlphaFoldDB" id="C8N7Z8"/>
<dbReference type="GO" id="GO:0005829">
    <property type="term" value="C:cytosol"/>
    <property type="evidence" value="ECO:0007669"/>
    <property type="project" value="TreeGrafter"/>
</dbReference>
<organism evidence="5 6">
    <name type="scientific">Cardiobacterium hominis (strain ATCC 15826 / DSM 8339 / NCTC 10426 / 6573)</name>
    <dbReference type="NCBI Taxonomy" id="638300"/>
    <lineage>
        <taxon>Bacteria</taxon>
        <taxon>Pseudomonadati</taxon>
        <taxon>Pseudomonadota</taxon>
        <taxon>Gammaproteobacteria</taxon>
        <taxon>Cardiobacteriales</taxon>
        <taxon>Cardiobacteriaceae</taxon>
        <taxon>Cardiobacterium</taxon>
    </lineage>
</organism>
<proteinExistence type="predicted"/>
<dbReference type="GO" id="GO:0008967">
    <property type="term" value="F:phosphoglycolate phosphatase activity"/>
    <property type="evidence" value="ECO:0007669"/>
    <property type="project" value="UniProtKB-EC"/>
</dbReference>
<dbReference type="InterPro" id="IPR023198">
    <property type="entry name" value="PGP-like_dom2"/>
</dbReference>
<accession>C8N7Z8</accession>
<dbReference type="GO" id="GO:0006281">
    <property type="term" value="P:DNA repair"/>
    <property type="evidence" value="ECO:0007669"/>
    <property type="project" value="TreeGrafter"/>
</dbReference>
<dbReference type="RefSeq" id="WP_004139919.1">
    <property type="nucleotide sequence ID" value="NZ_GG694025.1"/>
</dbReference>
<name>C8N7Z8_CARH6</name>
<dbReference type="PANTHER" id="PTHR43434:SF23">
    <property type="entry name" value="PHOSPHOGLYCOLATE PHOSPHATASE"/>
    <property type="match status" value="1"/>
</dbReference>
<keyword evidence="4" id="KW-0119">Carbohydrate metabolism</keyword>
<dbReference type="Gene3D" id="3.40.50.1000">
    <property type="entry name" value="HAD superfamily/HAD-like"/>
    <property type="match status" value="1"/>
</dbReference>
<evidence type="ECO:0000256" key="3">
    <source>
        <dbReference type="ARBA" id="ARBA00022842"/>
    </source>
</evidence>
<dbReference type="GeneID" id="84789639"/>
<dbReference type="SFLD" id="SFLDS00003">
    <property type="entry name" value="Haloacid_Dehalogenase"/>
    <property type="match status" value="1"/>
</dbReference>
<evidence type="ECO:0000313" key="5">
    <source>
        <dbReference type="EMBL" id="EEV89296.1"/>
    </source>
</evidence>
<dbReference type="InterPro" id="IPR006439">
    <property type="entry name" value="HAD-SF_hydro_IA"/>
</dbReference>
<dbReference type="NCBIfam" id="TIGR01549">
    <property type="entry name" value="HAD-SF-IA-v1"/>
    <property type="match status" value="1"/>
</dbReference>
<dbReference type="InterPro" id="IPR050155">
    <property type="entry name" value="HAD-like_hydrolase_sf"/>
</dbReference>
<evidence type="ECO:0000256" key="4">
    <source>
        <dbReference type="ARBA" id="ARBA00023277"/>
    </source>
</evidence>
<reference evidence="5 6" key="1">
    <citation type="submission" date="2009-08" db="EMBL/GenBank/DDBJ databases">
        <authorList>
            <person name="Qin X."/>
            <person name="Bachman B."/>
            <person name="Battles P."/>
            <person name="Bell A."/>
            <person name="Bess C."/>
            <person name="Bickham C."/>
            <person name="Chaboub L."/>
            <person name="Chen D."/>
            <person name="Coyle M."/>
            <person name="Deiros D.R."/>
            <person name="Dinh H."/>
            <person name="Forbes L."/>
            <person name="Fowler G."/>
            <person name="Francisco L."/>
            <person name="Fu Q."/>
            <person name="Gubbala S."/>
            <person name="Hale W."/>
            <person name="Han Y."/>
            <person name="Hemphill L."/>
            <person name="Highlander S.K."/>
            <person name="Hirani K."/>
            <person name="Hogues M."/>
            <person name="Jackson L."/>
            <person name="Jakkamsetti A."/>
            <person name="Javaid M."/>
            <person name="Jiang H."/>
            <person name="Korchina V."/>
            <person name="Kovar C."/>
            <person name="Lara F."/>
            <person name="Lee S."/>
            <person name="Mata R."/>
            <person name="Mathew T."/>
            <person name="Moen C."/>
            <person name="Morales K."/>
            <person name="Munidasa M."/>
            <person name="Nazareth L."/>
            <person name="Ngo R."/>
            <person name="Nguyen L."/>
            <person name="Okwuonu G."/>
            <person name="Ongeri F."/>
            <person name="Patil S."/>
            <person name="Petrosino J."/>
            <person name="Pham C."/>
            <person name="Pham P."/>
            <person name="Pu L.-L."/>
            <person name="Puazo M."/>
            <person name="Raj R."/>
            <person name="Reid J."/>
            <person name="Rouhana J."/>
            <person name="Saada N."/>
            <person name="Shang Y."/>
            <person name="Simmons D."/>
            <person name="Thornton R."/>
            <person name="Warren J."/>
            <person name="Weissenberger G."/>
            <person name="Zhang J."/>
            <person name="Zhang L."/>
            <person name="Zhou C."/>
            <person name="Zhu D."/>
            <person name="Muzny D."/>
            <person name="Worley K."/>
            <person name="Gibbs R."/>
        </authorList>
    </citation>
    <scope>NUCLEOTIDE SEQUENCE [LARGE SCALE GENOMIC DNA]</scope>
    <source>
        <strain evidence="6">ATCC 15826 / DSM 8339 / NCTC 10426 / 6573</strain>
    </source>
</reference>
<dbReference type="SUPFAM" id="SSF56784">
    <property type="entry name" value="HAD-like"/>
    <property type="match status" value="1"/>
</dbReference>
<sequence length="223" mass="23985">MSAPYQAVWFDLDGTLLDTAPDLIAAVNRALVQHGHAPAPPEVILPYAGHGSRAMLMHALAAAADDPRLPALQEAFYADYLQHIADHTRWFPGMEDLLAALEARGVLWGVVTNKLERFTYAIARHFGFELRAAALVCGDTLAVGKPDPAPLVYACSLAGVRPERCIMIGDSNADVQAASRAGMPSIYCDYGYTSRAELTAADRPLAFVPDVAALRPYLLGVEP</sequence>
<dbReference type="EMBL" id="ACKY01000027">
    <property type="protein sequence ID" value="EEV89296.1"/>
    <property type="molecule type" value="Genomic_DNA"/>
</dbReference>
<dbReference type="OrthoDB" id="9776368at2"/>
<dbReference type="SFLD" id="SFLDG01135">
    <property type="entry name" value="C1.5.6:_HAD__Beta-PGM__Phospha"/>
    <property type="match status" value="1"/>
</dbReference>
<evidence type="ECO:0000313" key="6">
    <source>
        <dbReference type="Proteomes" id="UP000004870"/>
    </source>
</evidence>
<keyword evidence="1" id="KW-0479">Metal-binding</keyword>
<dbReference type="Proteomes" id="UP000004870">
    <property type="component" value="Unassembled WGS sequence"/>
</dbReference>
<dbReference type="Gene3D" id="1.10.150.240">
    <property type="entry name" value="Putative phosphatase, domain 2"/>
    <property type="match status" value="1"/>
</dbReference>